<evidence type="ECO:0000256" key="2">
    <source>
        <dbReference type="ARBA" id="ARBA00022553"/>
    </source>
</evidence>
<evidence type="ECO:0000313" key="9">
    <source>
        <dbReference type="Proteomes" id="UP000294830"/>
    </source>
</evidence>
<dbReference type="OrthoDB" id="9794010at2"/>
<dbReference type="InterPro" id="IPR010209">
    <property type="entry name" value="Ion_transpt_RnfG/RsxG"/>
</dbReference>
<comment type="function">
    <text evidence="6">Part of a membrane-bound complex that couples electron transfer with translocation of ions across the membrane.</text>
</comment>
<feature type="domain" description="FMN-binding" evidence="7">
    <location>
        <begin position="96"/>
        <end position="185"/>
    </location>
</feature>
<evidence type="ECO:0000256" key="6">
    <source>
        <dbReference type="HAMAP-Rule" id="MF_00479"/>
    </source>
</evidence>
<reference evidence="8 9" key="1">
    <citation type="submission" date="2019-03" db="EMBL/GenBank/DDBJ databases">
        <title>Genomic Encyclopedia of Archaeal and Bacterial Type Strains, Phase II (KMG-II): from individual species to whole genera.</title>
        <authorList>
            <person name="Goeker M."/>
        </authorList>
    </citation>
    <scope>NUCLEOTIDE SEQUENCE [LARGE SCALE GENOMIC DNA]</scope>
    <source>
        <strain evidence="8 9">RL-C</strain>
    </source>
</reference>
<dbReference type="NCBIfam" id="TIGR01947">
    <property type="entry name" value="rnfG"/>
    <property type="match status" value="1"/>
</dbReference>
<dbReference type="PIRSF" id="PIRSF006091">
    <property type="entry name" value="E_trnsport_RnfG"/>
    <property type="match status" value="1"/>
</dbReference>
<keyword evidence="6" id="KW-1003">Cell membrane</keyword>
<dbReference type="GO" id="GO:0009055">
    <property type="term" value="F:electron transfer activity"/>
    <property type="evidence" value="ECO:0007669"/>
    <property type="project" value="InterPro"/>
</dbReference>
<keyword evidence="5 6" id="KW-0249">Electron transport</keyword>
<evidence type="ECO:0000313" key="8">
    <source>
        <dbReference type="EMBL" id="TCN67718.1"/>
    </source>
</evidence>
<keyword evidence="3 6" id="KW-0285">Flavoprotein</keyword>
<dbReference type="InterPro" id="IPR007329">
    <property type="entry name" value="FMN-bd"/>
</dbReference>
<comment type="subcellular location">
    <subcellularLocation>
        <location evidence="6">Cell membrane</location>
        <topology evidence="6">Single-pass membrane protein</topology>
    </subcellularLocation>
</comment>
<comment type="subunit">
    <text evidence="6">The complex is composed of six subunits: RnfA, RnfB, RnfC, RnfD, RnfE and RnfG.</text>
</comment>
<evidence type="ECO:0000256" key="1">
    <source>
        <dbReference type="ARBA" id="ARBA00022448"/>
    </source>
</evidence>
<feature type="modified residue" description="FMN phosphoryl threonine" evidence="6">
    <location>
        <position position="168"/>
    </location>
</feature>
<dbReference type="EC" id="7.-.-.-" evidence="6"/>
<dbReference type="RefSeq" id="WP_131839347.1">
    <property type="nucleotide sequence ID" value="NZ_SLWB01000007.1"/>
</dbReference>
<evidence type="ECO:0000256" key="5">
    <source>
        <dbReference type="ARBA" id="ARBA00022982"/>
    </source>
</evidence>
<sequence>MAKESSFKNMVLTLLVISFFAAAALAGVYLVTLAPIGAAKAAKINEAIQKVVPTFDNNPGEEVYKMAVDGDTLRLYPARKGGKLVGTAIETFTNKGFAGHFTLMVGLMPDGTIKSVEVLAHKETPGLGDKMEKSKSNFSVQFEGKNPKTFKMMVKKDGGDVDAITASTITSRAFTDAVNRAYEAYMKGGKQ</sequence>
<keyword evidence="6" id="KW-0472">Membrane</keyword>
<dbReference type="GO" id="GO:0022900">
    <property type="term" value="P:electron transport chain"/>
    <property type="evidence" value="ECO:0007669"/>
    <property type="project" value="UniProtKB-UniRule"/>
</dbReference>
<evidence type="ECO:0000256" key="4">
    <source>
        <dbReference type="ARBA" id="ARBA00022643"/>
    </source>
</evidence>
<evidence type="ECO:0000259" key="7">
    <source>
        <dbReference type="SMART" id="SM00900"/>
    </source>
</evidence>
<dbReference type="GO" id="GO:0010181">
    <property type="term" value="F:FMN binding"/>
    <property type="evidence" value="ECO:0007669"/>
    <property type="project" value="InterPro"/>
</dbReference>
<comment type="caution">
    <text evidence="8">The sequence shown here is derived from an EMBL/GenBank/DDBJ whole genome shotgun (WGS) entry which is preliminary data.</text>
</comment>
<dbReference type="EMBL" id="SLWB01000007">
    <property type="protein sequence ID" value="TCN67718.1"/>
    <property type="molecule type" value="Genomic_DNA"/>
</dbReference>
<dbReference type="Gene3D" id="3.90.1010.20">
    <property type="match status" value="1"/>
</dbReference>
<keyword evidence="6" id="KW-1278">Translocase</keyword>
<keyword evidence="1 6" id="KW-0813">Transport</keyword>
<keyword evidence="6" id="KW-1133">Transmembrane helix</keyword>
<dbReference type="GO" id="GO:0005886">
    <property type="term" value="C:plasma membrane"/>
    <property type="evidence" value="ECO:0007669"/>
    <property type="project" value="UniProtKB-SubCell"/>
</dbReference>
<keyword evidence="6" id="KW-0812">Transmembrane</keyword>
<dbReference type="PANTHER" id="PTHR36118:SF1">
    <property type="entry name" value="ION-TRANSLOCATING OXIDOREDUCTASE COMPLEX SUBUNIT G"/>
    <property type="match status" value="1"/>
</dbReference>
<comment type="similarity">
    <text evidence="6">Belongs to the RnfG family.</text>
</comment>
<dbReference type="Proteomes" id="UP000294830">
    <property type="component" value="Unassembled WGS sequence"/>
</dbReference>
<gene>
    <name evidence="6" type="primary">rnfG</name>
    <name evidence="8" type="ORF">CLV25_107177</name>
</gene>
<keyword evidence="9" id="KW-1185">Reference proteome</keyword>
<organism evidence="8 9">
    <name type="scientific">Acetobacteroides hydrogenigenes</name>
    <dbReference type="NCBI Taxonomy" id="979970"/>
    <lineage>
        <taxon>Bacteria</taxon>
        <taxon>Pseudomonadati</taxon>
        <taxon>Bacteroidota</taxon>
        <taxon>Bacteroidia</taxon>
        <taxon>Bacteroidales</taxon>
        <taxon>Rikenellaceae</taxon>
        <taxon>Acetobacteroides</taxon>
    </lineage>
</organism>
<keyword evidence="2 6" id="KW-0597">Phosphoprotein</keyword>
<dbReference type="SMART" id="SM00900">
    <property type="entry name" value="FMN_bind"/>
    <property type="match status" value="1"/>
</dbReference>
<accession>A0A4R2EFM4</accession>
<protein>
    <recommendedName>
        <fullName evidence="6">Ion-translocating oxidoreductase complex subunit G</fullName>
        <ecNumber evidence="6">7.-.-.-</ecNumber>
    </recommendedName>
    <alternativeName>
        <fullName evidence="6">Rnf electron transport complex subunit G</fullName>
    </alternativeName>
</protein>
<name>A0A4R2EFM4_9BACT</name>
<comment type="cofactor">
    <cofactor evidence="6">
        <name>FMN</name>
        <dbReference type="ChEBI" id="CHEBI:58210"/>
    </cofactor>
</comment>
<dbReference type="PANTHER" id="PTHR36118">
    <property type="entry name" value="ION-TRANSLOCATING OXIDOREDUCTASE COMPLEX SUBUNIT G"/>
    <property type="match status" value="1"/>
</dbReference>
<dbReference type="HAMAP" id="MF_00479">
    <property type="entry name" value="RsxG_RnfG"/>
    <property type="match status" value="1"/>
</dbReference>
<proteinExistence type="inferred from homology"/>
<dbReference type="AlphaFoldDB" id="A0A4R2EFM4"/>
<evidence type="ECO:0000256" key="3">
    <source>
        <dbReference type="ARBA" id="ARBA00022630"/>
    </source>
</evidence>
<keyword evidence="4 6" id="KW-0288">FMN</keyword>
<dbReference type="Pfam" id="PF04205">
    <property type="entry name" value="FMN_bind"/>
    <property type="match status" value="1"/>
</dbReference>